<comment type="caution">
    <text evidence="5">The sequence shown here is derived from an EMBL/GenBank/DDBJ whole genome shotgun (WGS) entry which is preliminary data.</text>
</comment>
<feature type="domain" description="ODAD1 central coiled coil region" evidence="4">
    <location>
        <begin position="136"/>
        <end position="436"/>
    </location>
</feature>
<dbReference type="OrthoDB" id="6766775at2759"/>
<evidence type="ECO:0000256" key="3">
    <source>
        <dbReference type="SAM" id="MobiDB-lite"/>
    </source>
</evidence>
<dbReference type="PANTHER" id="PTHR21694:SF18">
    <property type="entry name" value="COILED-COIL DOMAIN-CONTAINING PROTEIN 63"/>
    <property type="match status" value="1"/>
</dbReference>
<gene>
    <name evidence="5" type="ORF">KFE25_010146</name>
</gene>
<feature type="coiled-coil region" evidence="2">
    <location>
        <begin position="153"/>
        <end position="201"/>
    </location>
</feature>
<dbReference type="EMBL" id="JAGTXO010000012">
    <property type="protein sequence ID" value="KAG8464778.1"/>
    <property type="molecule type" value="Genomic_DNA"/>
</dbReference>
<feature type="compositionally biased region" description="Basic and acidic residues" evidence="3">
    <location>
        <begin position="540"/>
        <end position="550"/>
    </location>
</feature>
<name>A0A8J5XDI2_DIALT</name>
<evidence type="ECO:0000313" key="6">
    <source>
        <dbReference type="Proteomes" id="UP000751190"/>
    </source>
</evidence>
<reference evidence="5" key="1">
    <citation type="submission" date="2021-05" db="EMBL/GenBank/DDBJ databases">
        <title>The genome of the haptophyte Pavlova lutheri (Diacronema luteri, Pavlovales) - a model for lipid biosynthesis in eukaryotic algae.</title>
        <authorList>
            <person name="Hulatt C.J."/>
            <person name="Posewitz M.C."/>
        </authorList>
    </citation>
    <scope>NUCLEOTIDE SEQUENCE</scope>
    <source>
        <strain evidence="5">NIVA-4/92</strain>
    </source>
</reference>
<proteinExistence type="predicted"/>
<keyword evidence="6" id="KW-1185">Reference proteome</keyword>
<feature type="compositionally biased region" description="Acidic residues" evidence="3">
    <location>
        <begin position="530"/>
        <end position="539"/>
    </location>
</feature>
<evidence type="ECO:0000256" key="2">
    <source>
        <dbReference type="SAM" id="Coils"/>
    </source>
</evidence>
<dbReference type="InterPro" id="IPR049258">
    <property type="entry name" value="ODAD1_CC"/>
</dbReference>
<dbReference type="AlphaFoldDB" id="A0A8J5XDI2"/>
<evidence type="ECO:0000256" key="1">
    <source>
        <dbReference type="ARBA" id="ARBA00023054"/>
    </source>
</evidence>
<sequence length="567" mass="62853">MAAASGDGGPIEAQRDELQRRYRIMEGDRKAYAEEVQNVLRKQRSHIDKLAKENMQLKQELSLETRAVAMGGAVRLSSQITKMTEAGDQYARRIELERQRTSQLDKQLQVMTEQLLKARMAMGGIHAPAESDMAVEKQVRVLENRLDKALVKFNEAIVSNRVLREEIDNLRRERIVFDSLYKKLQRELAEKKRSMAEVIEQANVAYEERDKLHAEAAKMRATSEAEAREFEADWKALGDTLDADLRKHEALSRELQKRVESNAVGEDDMRGALSIADEQALKRQARRQTWGLAKDRTGVQVSSDKVAAFETAFAQIQARTGVSDIDELVARFVEAEDANFARFNLLNELTAEVDKAEEALTETRLEIERYRGNDRGADTQRRRHARELETRVRGVVAKAEGYDAKWQAASTLIAQLGVAVEELCAHIGCNLAFLKEVGGEDGVTEANMMVYLGVIEQRANEVLRVYTGAAARRRAGGADSGIEAVDNDDNRTFLTSGAPLTARGGGLSAPADLSAAMAVAVPSTRAGGGVDDDDDDDDDSRPLTRDELKARTVRGLAKLSEGATPKR</sequence>
<evidence type="ECO:0000313" key="5">
    <source>
        <dbReference type="EMBL" id="KAG8464778.1"/>
    </source>
</evidence>
<dbReference type="InterPro" id="IPR051876">
    <property type="entry name" value="ODA-DC/CCD"/>
</dbReference>
<dbReference type="Pfam" id="PF21773">
    <property type="entry name" value="ODAD1_CC"/>
    <property type="match status" value="1"/>
</dbReference>
<organism evidence="5 6">
    <name type="scientific">Diacronema lutheri</name>
    <name type="common">Unicellular marine alga</name>
    <name type="synonym">Monochrysis lutheri</name>
    <dbReference type="NCBI Taxonomy" id="2081491"/>
    <lineage>
        <taxon>Eukaryota</taxon>
        <taxon>Haptista</taxon>
        <taxon>Haptophyta</taxon>
        <taxon>Pavlovophyceae</taxon>
        <taxon>Pavlovales</taxon>
        <taxon>Pavlovaceae</taxon>
        <taxon>Diacronema</taxon>
    </lineage>
</organism>
<feature type="coiled-coil region" evidence="2">
    <location>
        <begin position="346"/>
        <end position="373"/>
    </location>
</feature>
<protein>
    <recommendedName>
        <fullName evidence="4">ODAD1 central coiled coil region domain-containing protein</fullName>
    </recommendedName>
</protein>
<accession>A0A8J5XDI2</accession>
<keyword evidence="1 2" id="KW-0175">Coiled coil</keyword>
<feature type="coiled-coil region" evidence="2">
    <location>
        <begin position="15"/>
        <end position="67"/>
    </location>
</feature>
<evidence type="ECO:0000259" key="4">
    <source>
        <dbReference type="Pfam" id="PF21773"/>
    </source>
</evidence>
<feature type="region of interest" description="Disordered" evidence="3">
    <location>
        <begin position="524"/>
        <end position="567"/>
    </location>
</feature>
<dbReference type="OMA" id="CYKDTIC"/>
<dbReference type="PANTHER" id="PTHR21694">
    <property type="entry name" value="COILED-COIL DOMAIN-CONTAINING PROTEIN 63"/>
    <property type="match status" value="1"/>
</dbReference>
<dbReference type="Proteomes" id="UP000751190">
    <property type="component" value="Unassembled WGS sequence"/>
</dbReference>